<proteinExistence type="inferred from homology"/>
<evidence type="ECO:0000256" key="4">
    <source>
        <dbReference type="ARBA" id="ARBA00022729"/>
    </source>
</evidence>
<evidence type="ECO:0000313" key="8">
    <source>
        <dbReference type="EMBL" id="MFC4096586.1"/>
    </source>
</evidence>
<organism evidence="8 9">
    <name type="scientific">Euzebyella saccharophila</name>
    <dbReference type="NCBI Taxonomy" id="679664"/>
    <lineage>
        <taxon>Bacteria</taxon>
        <taxon>Pseudomonadati</taxon>
        <taxon>Bacteroidota</taxon>
        <taxon>Flavobacteriia</taxon>
        <taxon>Flavobacteriales</taxon>
        <taxon>Flavobacteriaceae</taxon>
        <taxon>Euzebyella</taxon>
    </lineage>
</organism>
<dbReference type="RefSeq" id="WP_192463411.1">
    <property type="nucleotide sequence ID" value="NZ_JACYFJ010000008.1"/>
</dbReference>
<accession>A0ABV8JRA1</accession>
<comment type="cofactor">
    <cofactor evidence="1">
        <name>Ca(2+)</name>
        <dbReference type="ChEBI" id="CHEBI:29108"/>
    </cofactor>
</comment>
<evidence type="ECO:0000256" key="2">
    <source>
        <dbReference type="ARBA" id="ARBA00008779"/>
    </source>
</evidence>
<sequence length="514" mass="58869">MKSFFYLITVLPLLFLSCKEESKPSTGSKEVSKPNFVFLFADDQTFESIHALGFDEVHTPNLDRLVNNGSSFSHAYNMGGWNGAICVASRAMIISGSYIWNAQKKSQKWRQGDSLALNQTWSRLLEKEGYDTYMTGKWHVEAPAKTIFNDARHIRPGMPGDKRGELGAAIKKWKEESGDMKDWNDYMPIGYGRPTGPEDRDWSPTDTLQGGFWEGGTHWSEVVKNDALSFLDIAKDKDNPFFMYLAFNATHDPRQAPQRFMDMYPLENIRVPENFLPEYPWKEEIGNEPGLRDEALAPFPRTKYAVKVHRQEYYALISHMDEQIGKILDALEASGKMDNTYIFFGADHGLSVGHHGLIGKQSMFDHSVRIPMMVMGPNVPKGKVFGQDVYLQDIMATTLELAEVEKPDYVQFHSFMDVLEGNNTEGHYSDGVYGAYTQVQRMIRKDGYKLLVFPTMEKVLLFDMKKDPYEMNDLAEEKAYSDKVKTMFSELLKLQEKYEDPLSLQHIYEKLSKV</sequence>
<gene>
    <name evidence="8" type="ORF">ACFOUT_11930</name>
</gene>
<dbReference type="PROSITE" id="PS51257">
    <property type="entry name" value="PROKAR_LIPOPROTEIN"/>
    <property type="match status" value="1"/>
</dbReference>
<evidence type="ECO:0000256" key="6">
    <source>
        <dbReference type="ARBA" id="ARBA00022837"/>
    </source>
</evidence>
<protein>
    <submittedName>
        <fullName evidence="8">Sulfatase-like hydrolase/transferase</fullName>
    </submittedName>
</protein>
<name>A0ABV8JRA1_9FLAO</name>
<dbReference type="SUPFAM" id="SSF53649">
    <property type="entry name" value="Alkaline phosphatase-like"/>
    <property type="match status" value="1"/>
</dbReference>
<feature type="domain" description="Sulfatase N-terminal" evidence="7">
    <location>
        <begin position="34"/>
        <end position="403"/>
    </location>
</feature>
<dbReference type="CDD" id="cd16155">
    <property type="entry name" value="sulfatase_like"/>
    <property type="match status" value="1"/>
</dbReference>
<evidence type="ECO:0000256" key="5">
    <source>
        <dbReference type="ARBA" id="ARBA00022801"/>
    </source>
</evidence>
<dbReference type="PANTHER" id="PTHR42693:SF42">
    <property type="entry name" value="ARYLSULFATASE G"/>
    <property type="match status" value="1"/>
</dbReference>
<keyword evidence="5" id="KW-0378">Hydrolase</keyword>
<dbReference type="Gene3D" id="3.40.720.10">
    <property type="entry name" value="Alkaline Phosphatase, subunit A"/>
    <property type="match status" value="1"/>
</dbReference>
<dbReference type="PANTHER" id="PTHR42693">
    <property type="entry name" value="ARYLSULFATASE FAMILY MEMBER"/>
    <property type="match status" value="1"/>
</dbReference>
<dbReference type="Proteomes" id="UP001595814">
    <property type="component" value="Unassembled WGS sequence"/>
</dbReference>
<keyword evidence="6" id="KW-0106">Calcium</keyword>
<dbReference type="Pfam" id="PF00884">
    <property type="entry name" value="Sulfatase"/>
    <property type="match status" value="1"/>
</dbReference>
<keyword evidence="4" id="KW-0732">Signal</keyword>
<keyword evidence="3" id="KW-0479">Metal-binding</keyword>
<evidence type="ECO:0000256" key="1">
    <source>
        <dbReference type="ARBA" id="ARBA00001913"/>
    </source>
</evidence>
<evidence type="ECO:0000313" key="9">
    <source>
        <dbReference type="Proteomes" id="UP001595814"/>
    </source>
</evidence>
<dbReference type="EMBL" id="JBHSAW010000008">
    <property type="protein sequence ID" value="MFC4096586.1"/>
    <property type="molecule type" value="Genomic_DNA"/>
</dbReference>
<comment type="caution">
    <text evidence="8">The sequence shown here is derived from an EMBL/GenBank/DDBJ whole genome shotgun (WGS) entry which is preliminary data.</text>
</comment>
<keyword evidence="9" id="KW-1185">Reference proteome</keyword>
<dbReference type="InterPro" id="IPR000917">
    <property type="entry name" value="Sulfatase_N"/>
</dbReference>
<dbReference type="InterPro" id="IPR050738">
    <property type="entry name" value="Sulfatase"/>
</dbReference>
<evidence type="ECO:0000256" key="3">
    <source>
        <dbReference type="ARBA" id="ARBA00022723"/>
    </source>
</evidence>
<dbReference type="InterPro" id="IPR017850">
    <property type="entry name" value="Alkaline_phosphatase_core_sf"/>
</dbReference>
<evidence type="ECO:0000259" key="7">
    <source>
        <dbReference type="Pfam" id="PF00884"/>
    </source>
</evidence>
<comment type="similarity">
    <text evidence="2">Belongs to the sulfatase family.</text>
</comment>
<reference evidence="9" key="1">
    <citation type="journal article" date="2019" name="Int. J. Syst. Evol. Microbiol.">
        <title>The Global Catalogue of Microorganisms (GCM) 10K type strain sequencing project: providing services to taxonomists for standard genome sequencing and annotation.</title>
        <authorList>
            <consortium name="The Broad Institute Genomics Platform"/>
            <consortium name="The Broad Institute Genome Sequencing Center for Infectious Disease"/>
            <person name="Wu L."/>
            <person name="Ma J."/>
        </authorList>
    </citation>
    <scope>NUCLEOTIDE SEQUENCE [LARGE SCALE GENOMIC DNA]</scope>
    <source>
        <strain evidence="9">CECT 7477</strain>
    </source>
</reference>